<dbReference type="STRING" id="93222.NA29_16285"/>
<gene>
    <name evidence="1" type="ORF">SAMEA4530655_02415</name>
</gene>
<name>A0A239SIW1_9BURK</name>
<dbReference type="OrthoDB" id="9785278at2"/>
<dbReference type="InterPro" id="IPR036280">
    <property type="entry name" value="Multihaem_cyt_sf"/>
</dbReference>
<dbReference type="NCBIfam" id="NF040826">
    <property type="entry name" value="lxa_BCAM0308"/>
    <property type="match status" value="1"/>
</dbReference>
<evidence type="ECO:0000313" key="1">
    <source>
        <dbReference type="EMBL" id="SNU85331.1"/>
    </source>
</evidence>
<dbReference type="SUPFAM" id="SSF48695">
    <property type="entry name" value="Multiheme cytochromes"/>
    <property type="match status" value="1"/>
</dbReference>
<organism evidence="1 2">
    <name type="scientific">Pandoraea sputorum</name>
    <dbReference type="NCBI Taxonomy" id="93222"/>
    <lineage>
        <taxon>Bacteria</taxon>
        <taxon>Pseudomonadati</taxon>
        <taxon>Pseudomonadota</taxon>
        <taxon>Betaproteobacteria</taxon>
        <taxon>Burkholderiales</taxon>
        <taxon>Burkholderiaceae</taxon>
        <taxon>Pandoraea</taxon>
    </lineage>
</organism>
<keyword evidence="2" id="KW-1185">Reference proteome</keyword>
<dbReference type="KEGG" id="pspu:NA29_16285"/>
<dbReference type="Proteomes" id="UP000215126">
    <property type="component" value="Chromosome 1"/>
</dbReference>
<evidence type="ECO:0000313" key="2">
    <source>
        <dbReference type="Proteomes" id="UP000215126"/>
    </source>
</evidence>
<dbReference type="EMBL" id="LT906435">
    <property type="protein sequence ID" value="SNU85331.1"/>
    <property type="molecule type" value="Genomic_DNA"/>
</dbReference>
<proteinExistence type="predicted"/>
<accession>A0A239SIW1</accession>
<protein>
    <recommendedName>
        <fullName evidence="3">ATPase</fullName>
    </recommendedName>
</protein>
<sequence>MKVRARSAMVRPVRWDRFPEADIPDSYKQPDLAPALAVCPGCHAVYLRGRWQWRAIPPGAASVTCSACHRIADNMPAARLCLEGDFEAKHRAEILGLVQHRVQRLQREHAMDRVMNVASDETGTVITTTGVHAARDIGTAIHRAYGGKLQFDYGHGQSELRVRWHRP</sequence>
<dbReference type="AlphaFoldDB" id="A0A239SIW1"/>
<dbReference type="InterPro" id="IPR047706">
    <property type="entry name" value="BCAM0308-like"/>
</dbReference>
<reference evidence="1 2" key="1">
    <citation type="submission" date="2017-06" db="EMBL/GenBank/DDBJ databases">
        <authorList>
            <consortium name="Pathogen Informatics"/>
        </authorList>
    </citation>
    <scope>NUCLEOTIDE SEQUENCE [LARGE SCALE GENOMIC DNA]</scope>
    <source>
        <strain evidence="1 2">NCTC13161</strain>
    </source>
</reference>
<evidence type="ECO:0008006" key="3">
    <source>
        <dbReference type="Google" id="ProtNLM"/>
    </source>
</evidence>